<dbReference type="GeneID" id="40751266"/>
<sequence>MTRNGTGPASASRKLSGDGDVGIYQTPATWLWLAVLYKVNVGTVTTRSLYWSTSSNEREAVTVSGESSEYGDVETCRMPGWLSQYEKGTREMIRAWYRSLDARERNSGVWRGDESNESTHGRTKVEFPSILPAPSLLQHQTHCLLYLGPSPTTICELVTTPDRVRRIATLQLACPVISDVRVDVRDDAMVKIVVDQPDRA</sequence>
<keyword evidence="2" id="KW-1185">Reference proteome</keyword>
<proteinExistence type="predicted"/>
<organism evidence="1 2">
    <name type="scientific">Aureobasidium pullulans EXF-150</name>
    <dbReference type="NCBI Taxonomy" id="1043002"/>
    <lineage>
        <taxon>Eukaryota</taxon>
        <taxon>Fungi</taxon>
        <taxon>Dikarya</taxon>
        <taxon>Ascomycota</taxon>
        <taxon>Pezizomycotina</taxon>
        <taxon>Dothideomycetes</taxon>
        <taxon>Dothideomycetidae</taxon>
        <taxon>Dothideales</taxon>
        <taxon>Saccotheciaceae</taxon>
        <taxon>Aureobasidium</taxon>
    </lineage>
</organism>
<dbReference type="EMBL" id="KL584993">
    <property type="protein sequence ID" value="KEQ81170.1"/>
    <property type="molecule type" value="Genomic_DNA"/>
</dbReference>
<gene>
    <name evidence="1" type="ORF">M438DRAFT_384870</name>
</gene>
<dbReference type="Proteomes" id="UP000030706">
    <property type="component" value="Unassembled WGS sequence"/>
</dbReference>
<protein>
    <submittedName>
        <fullName evidence="1">Uncharacterized protein</fullName>
    </submittedName>
</protein>
<name>A0A074X6Q9_AURPU</name>
<dbReference type="HOGENOM" id="CLU_1366001_0_0_1"/>
<evidence type="ECO:0000313" key="2">
    <source>
        <dbReference type="Proteomes" id="UP000030706"/>
    </source>
</evidence>
<dbReference type="RefSeq" id="XP_029757357.1">
    <property type="nucleotide sequence ID" value="XM_029908960.1"/>
</dbReference>
<accession>A0A074X6Q9</accession>
<evidence type="ECO:0000313" key="1">
    <source>
        <dbReference type="EMBL" id="KEQ81170.1"/>
    </source>
</evidence>
<reference evidence="1 2" key="1">
    <citation type="journal article" date="2014" name="BMC Genomics">
        <title>Genome sequencing of four Aureobasidium pullulans varieties: biotechnological potential, stress tolerance, and description of new species.</title>
        <authorList>
            <person name="Gostin Ar C."/>
            <person name="Ohm R.A."/>
            <person name="Kogej T."/>
            <person name="Sonjak S."/>
            <person name="Turk M."/>
            <person name="Zajc J."/>
            <person name="Zalar P."/>
            <person name="Grube M."/>
            <person name="Sun H."/>
            <person name="Han J."/>
            <person name="Sharma A."/>
            <person name="Chiniquy J."/>
            <person name="Ngan C.Y."/>
            <person name="Lipzen A."/>
            <person name="Barry K."/>
            <person name="Grigoriev I.V."/>
            <person name="Gunde-Cimerman N."/>
        </authorList>
    </citation>
    <scope>NUCLEOTIDE SEQUENCE [LARGE SCALE GENOMIC DNA]</scope>
    <source>
        <strain evidence="1 2">EXF-150</strain>
    </source>
</reference>
<dbReference type="AlphaFoldDB" id="A0A074X6Q9"/>